<reference evidence="1" key="1">
    <citation type="submission" date="2016-10" db="EMBL/GenBank/DDBJ databases">
        <authorList>
            <person name="Varghese N."/>
            <person name="Submissions S."/>
        </authorList>
    </citation>
    <scope>NUCLEOTIDE SEQUENCE [LARGE SCALE GENOMIC DNA]</scope>
    <source>
        <strain evidence="1">DSM 22082</strain>
    </source>
</reference>
<organism evidence="1 2">
    <name type="scientific">Brevibacterium sandarakinum</name>
    <dbReference type="NCBI Taxonomy" id="629680"/>
    <lineage>
        <taxon>Bacteria</taxon>
        <taxon>Bacillati</taxon>
        <taxon>Actinomycetota</taxon>
        <taxon>Actinomycetes</taxon>
        <taxon>Micrococcales</taxon>
        <taxon>Brevibacteriaceae</taxon>
        <taxon>Brevibacterium</taxon>
    </lineage>
</organism>
<dbReference type="PANTHER" id="PTHR36839:SF1">
    <property type="entry name" value="METALLO-BETA-LACTAMASE FAMILY PROTEIN (AFU_ORTHOLOGUE AFUA_5G12770)"/>
    <property type="match status" value="1"/>
</dbReference>
<dbReference type="OrthoDB" id="2373347at2"/>
<dbReference type="PANTHER" id="PTHR36839">
    <property type="entry name" value="METALLO-BETA-LACTAMASE FAMILY PROTEIN (AFU_ORTHOLOGUE AFUA_5G12770)"/>
    <property type="match status" value="1"/>
</dbReference>
<sequence>MSPLTNVTICRTCGVETTTPPPQLCPICADERQWVPETGQKWTTREELESERHSISITEREPGLFALRVEPKLGIGQTCYLAQTEHGNLLFDVPPYIDDKVVAAVTALGGVHAIAASHPHMFGLQLEWSAAFEGAEIFVCRADAEWVQRDGPNIWRYYREARPLPGTIVLRTGGHFAGSAVALWAGQDDVGVMLSGDTIGPVARDGWVTFMRSFPNYLPLSARVVRRIAASVADLDFDRMYGNFGQTIRAGAKDAVATSAERYAQWVSGVHDDLT</sequence>
<gene>
    <name evidence="1" type="ORF">SAMN04489751_0360</name>
</gene>
<dbReference type="STRING" id="629680.SAMN04489751_0360"/>
<evidence type="ECO:0008006" key="3">
    <source>
        <dbReference type="Google" id="ProtNLM"/>
    </source>
</evidence>
<dbReference type="EMBL" id="LT629739">
    <property type="protein sequence ID" value="SDR76081.1"/>
    <property type="molecule type" value="Genomic_DNA"/>
</dbReference>
<dbReference type="Proteomes" id="UP000199700">
    <property type="component" value="Chromosome"/>
</dbReference>
<dbReference type="RefSeq" id="WP_092102450.1">
    <property type="nucleotide sequence ID" value="NZ_LT629739.1"/>
</dbReference>
<evidence type="ECO:0000313" key="1">
    <source>
        <dbReference type="EMBL" id="SDR76081.1"/>
    </source>
</evidence>
<dbReference type="Gene3D" id="3.60.15.10">
    <property type="entry name" value="Ribonuclease Z/Hydroxyacylglutathione hydrolase-like"/>
    <property type="match status" value="1"/>
</dbReference>
<dbReference type="InterPro" id="IPR036866">
    <property type="entry name" value="RibonucZ/Hydroxyglut_hydro"/>
</dbReference>
<dbReference type="SUPFAM" id="SSF56281">
    <property type="entry name" value="Metallo-hydrolase/oxidoreductase"/>
    <property type="match status" value="1"/>
</dbReference>
<protein>
    <recommendedName>
        <fullName evidence="3">Metallo-beta-lactamase domain-containing protein</fullName>
    </recommendedName>
</protein>
<proteinExistence type="predicted"/>
<accession>A0A1H1LNG6</accession>
<dbReference type="AlphaFoldDB" id="A0A1H1LNG6"/>
<evidence type="ECO:0000313" key="2">
    <source>
        <dbReference type="Proteomes" id="UP000199700"/>
    </source>
</evidence>
<keyword evidence="2" id="KW-1185">Reference proteome</keyword>
<name>A0A1H1LNG6_BRESA</name>